<proteinExistence type="predicted"/>
<feature type="region of interest" description="Disordered" evidence="1">
    <location>
        <begin position="1"/>
        <end position="51"/>
    </location>
</feature>
<dbReference type="EMBL" id="CAEZWB010000024">
    <property type="protein sequence ID" value="CAB4642470.1"/>
    <property type="molecule type" value="Genomic_DNA"/>
</dbReference>
<protein>
    <submittedName>
        <fullName evidence="2">Unannotated protein</fullName>
    </submittedName>
</protein>
<dbReference type="PANTHER" id="PTHR21037">
    <property type="entry name" value="39S RIBOSOMAL PROTEIN L14, MITOCHONDRIAL"/>
    <property type="match status" value="1"/>
</dbReference>
<dbReference type="InterPro" id="IPR040807">
    <property type="entry name" value="DUF5522"/>
</dbReference>
<dbReference type="AlphaFoldDB" id="A0A6J6JY45"/>
<organism evidence="2">
    <name type="scientific">freshwater metagenome</name>
    <dbReference type="NCBI Taxonomy" id="449393"/>
    <lineage>
        <taxon>unclassified sequences</taxon>
        <taxon>metagenomes</taxon>
        <taxon>ecological metagenomes</taxon>
    </lineage>
</organism>
<feature type="compositionally biased region" description="Basic and acidic residues" evidence="1">
    <location>
        <begin position="26"/>
        <end position="39"/>
    </location>
</feature>
<evidence type="ECO:0000313" key="4">
    <source>
        <dbReference type="EMBL" id="CAB4992418.1"/>
    </source>
</evidence>
<name>A0A6J6JY45_9ZZZZ</name>
<gene>
    <name evidence="2" type="ORF">UFOPK2166_00326</name>
    <name evidence="3" type="ORF">UFOPK2872_00523</name>
    <name evidence="4" type="ORF">UFOPK4000_00779</name>
</gene>
<sequence length="79" mass="8957">MQKFPQLRSDYETAPIPQRLSPQHPRRNEIMSRHDEAVGEGKPTYSDPSSGLSVMTARFLADRGYCCTSGCRHCPFEQV</sequence>
<evidence type="ECO:0000313" key="3">
    <source>
        <dbReference type="EMBL" id="CAB4761469.1"/>
    </source>
</evidence>
<evidence type="ECO:0000313" key="2">
    <source>
        <dbReference type="EMBL" id="CAB4642470.1"/>
    </source>
</evidence>
<dbReference type="EMBL" id="CAFBOT010000133">
    <property type="protein sequence ID" value="CAB4992418.1"/>
    <property type="molecule type" value="Genomic_DNA"/>
</dbReference>
<dbReference type="PANTHER" id="PTHR21037:SF2">
    <property type="entry name" value="SIMILAR TO NOVEL PROTEIN"/>
    <property type="match status" value="1"/>
</dbReference>
<accession>A0A6J6JY45</accession>
<evidence type="ECO:0000256" key="1">
    <source>
        <dbReference type="SAM" id="MobiDB-lite"/>
    </source>
</evidence>
<dbReference type="EMBL" id="CAEZZM010000045">
    <property type="protein sequence ID" value="CAB4761469.1"/>
    <property type="molecule type" value="Genomic_DNA"/>
</dbReference>
<dbReference type="Pfam" id="PF17653">
    <property type="entry name" value="DUF5522"/>
    <property type="match status" value="1"/>
</dbReference>
<reference evidence="2" key="1">
    <citation type="submission" date="2020-05" db="EMBL/GenBank/DDBJ databases">
        <authorList>
            <person name="Chiriac C."/>
            <person name="Salcher M."/>
            <person name="Ghai R."/>
            <person name="Kavagutti S V."/>
        </authorList>
    </citation>
    <scope>NUCLEOTIDE SEQUENCE</scope>
</reference>